<evidence type="ECO:0000313" key="9">
    <source>
        <dbReference type="EMBL" id="KEF56228.1"/>
    </source>
</evidence>
<evidence type="ECO:0000256" key="2">
    <source>
        <dbReference type="ARBA" id="ARBA00022723"/>
    </source>
</evidence>
<evidence type="ECO:0000256" key="6">
    <source>
        <dbReference type="ARBA" id="ARBA00023242"/>
    </source>
</evidence>
<feature type="compositionally biased region" description="Low complexity" evidence="7">
    <location>
        <begin position="96"/>
        <end position="110"/>
    </location>
</feature>
<comment type="subcellular location">
    <subcellularLocation>
        <location evidence="1">Nucleus</location>
    </subcellularLocation>
</comment>
<dbReference type="SUPFAM" id="SSF57701">
    <property type="entry name" value="Zn2/Cys6 DNA-binding domain"/>
    <property type="match status" value="1"/>
</dbReference>
<accession>A0A072PAE0</accession>
<evidence type="ECO:0000256" key="3">
    <source>
        <dbReference type="ARBA" id="ARBA00023015"/>
    </source>
</evidence>
<dbReference type="CDD" id="cd00067">
    <property type="entry name" value="GAL4"/>
    <property type="match status" value="1"/>
</dbReference>
<feature type="domain" description="Zn(2)-C6 fungal-type" evidence="8">
    <location>
        <begin position="36"/>
        <end position="66"/>
    </location>
</feature>
<gene>
    <name evidence="9" type="ORF">A1O9_07809</name>
</gene>
<evidence type="ECO:0000256" key="1">
    <source>
        <dbReference type="ARBA" id="ARBA00004123"/>
    </source>
</evidence>
<dbReference type="SMART" id="SM00066">
    <property type="entry name" value="GAL4"/>
    <property type="match status" value="1"/>
</dbReference>
<evidence type="ECO:0000256" key="4">
    <source>
        <dbReference type="ARBA" id="ARBA00023125"/>
    </source>
</evidence>
<evidence type="ECO:0000256" key="7">
    <source>
        <dbReference type="SAM" id="MobiDB-lite"/>
    </source>
</evidence>
<dbReference type="EMBL" id="AMGV01000006">
    <property type="protein sequence ID" value="KEF56228.1"/>
    <property type="molecule type" value="Genomic_DNA"/>
</dbReference>
<dbReference type="InterPro" id="IPR001138">
    <property type="entry name" value="Zn2Cys6_DnaBD"/>
</dbReference>
<dbReference type="InterPro" id="IPR036864">
    <property type="entry name" value="Zn2-C6_fun-type_DNA-bd_sf"/>
</dbReference>
<sequence>MPSHRPTPDKAALTLIRIGIARKPFSMDSQSRADQTCAACKKLKRKCDKLLPQCALCQRTGRNCEYTTLSPTPTAGDLSFLRERLADLEQRLATAPLTTQQAATSSSGPTVSRNDGGGDQGSGMREFPTALFLDIDCYKWTRMQMPLPSAEIPEDVLSLLTQDNIIVETSEEYFNTIHTWMPVISKKRLNLGIAVHHRGPDSAMLFLAMRLITSPPGIDNASHLYKLSKSFLANLEADGCASYLYLQALLLVALYEYSHAIYPAAWMTVGACARYVELLGLSCSMARGMELTPTTTWTEVEERRRLWWGVFILDRVVSIGNRKNFCLSGPPEDGLFPVDDVAWNEKDHGDVSRAQPRAISSNDDRNYPPFAQLCQAALLVESAIRTTWSVEMDRSAVSNCPALMDQIYRFMSVVDAEGTRNGQLDFSWFGPRAICRSAIFVVLDLFTCPEKRSSQPGYVMEPGAKNAEEISLQHRAMRLTKELADQIHSLVLMLAPFLDNDEASGNHYSQISPQLLDVVYWALATYYWFAAEEGDGVYRYRITNLRQFLEKIGTRWRLGHEYLLLARYHDSSMRPDFLSYMT</sequence>
<dbReference type="GO" id="GO:0008270">
    <property type="term" value="F:zinc ion binding"/>
    <property type="evidence" value="ECO:0007669"/>
    <property type="project" value="InterPro"/>
</dbReference>
<feature type="region of interest" description="Disordered" evidence="7">
    <location>
        <begin position="96"/>
        <end position="124"/>
    </location>
</feature>
<dbReference type="OrthoDB" id="270167at2759"/>
<dbReference type="PANTHER" id="PTHR47338">
    <property type="entry name" value="ZN(II)2CYS6 TRANSCRIPTION FACTOR (EUROFUNG)-RELATED"/>
    <property type="match status" value="1"/>
</dbReference>
<dbReference type="CDD" id="cd12148">
    <property type="entry name" value="fungal_TF_MHR"/>
    <property type="match status" value="1"/>
</dbReference>
<dbReference type="VEuPathDB" id="FungiDB:A1O9_07809"/>
<dbReference type="AlphaFoldDB" id="A0A072PAE0"/>
<dbReference type="SMART" id="SM00906">
    <property type="entry name" value="Fungal_trans"/>
    <property type="match status" value="1"/>
</dbReference>
<dbReference type="Proteomes" id="UP000027920">
    <property type="component" value="Unassembled WGS sequence"/>
</dbReference>
<keyword evidence="3" id="KW-0805">Transcription regulation</keyword>
<dbReference type="STRING" id="1182545.A0A072PAE0"/>
<dbReference type="GO" id="GO:0005634">
    <property type="term" value="C:nucleus"/>
    <property type="evidence" value="ECO:0007669"/>
    <property type="project" value="UniProtKB-SubCell"/>
</dbReference>
<dbReference type="Pfam" id="PF04082">
    <property type="entry name" value="Fungal_trans"/>
    <property type="match status" value="1"/>
</dbReference>
<protein>
    <recommendedName>
        <fullName evidence="8">Zn(2)-C6 fungal-type domain-containing protein</fullName>
    </recommendedName>
</protein>
<keyword evidence="10" id="KW-1185">Reference proteome</keyword>
<dbReference type="PROSITE" id="PS00463">
    <property type="entry name" value="ZN2_CY6_FUNGAL_1"/>
    <property type="match status" value="1"/>
</dbReference>
<keyword evidence="4" id="KW-0238">DNA-binding</keyword>
<dbReference type="GO" id="GO:0000981">
    <property type="term" value="F:DNA-binding transcription factor activity, RNA polymerase II-specific"/>
    <property type="evidence" value="ECO:0007669"/>
    <property type="project" value="InterPro"/>
</dbReference>
<dbReference type="PANTHER" id="PTHR47338:SF20">
    <property type="entry name" value="ZN(II)2CYS6 TRANSCRIPTION FACTOR (EUROFUNG)"/>
    <property type="match status" value="1"/>
</dbReference>
<dbReference type="RefSeq" id="XP_013258818.1">
    <property type="nucleotide sequence ID" value="XM_013403364.1"/>
</dbReference>
<proteinExistence type="predicted"/>
<dbReference type="HOGENOM" id="CLU_023880_2_0_1"/>
<evidence type="ECO:0000313" key="10">
    <source>
        <dbReference type="Proteomes" id="UP000027920"/>
    </source>
</evidence>
<dbReference type="InterPro" id="IPR050815">
    <property type="entry name" value="TF_fung"/>
</dbReference>
<dbReference type="Gene3D" id="4.10.240.10">
    <property type="entry name" value="Zn(2)-C6 fungal-type DNA-binding domain"/>
    <property type="match status" value="1"/>
</dbReference>
<dbReference type="PROSITE" id="PS50048">
    <property type="entry name" value="ZN2_CY6_FUNGAL_2"/>
    <property type="match status" value="1"/>
</dbReference>
<organism evidence="9 10">
    <name type="scientific">Exophiala aquamarina CBS 119918</name>
    <dbReference type="NCBI Taxonomy" id="1182545"/>
    <lineage>
        <taxon>Eukaryota</taxon>
        <taxon>Fungi</taxon>
        <taxon>Dikarya</taxon>
        <taxon>Ascomycota</taxon>
        <taxon>Pezizomycotina</taxon>
        <taxon>Eurotiomycetes</taxon>
        <taxon>Chaetothyriomycetidae</taxon>
        <taxon>Chaetothyriales</taxon>
        <taxon>Herpotrichiellaceae</taxon>
        <taxon>Exophiala</taxon>
    </lineage>
</organism>
<dbReference type="GO" id="GO:0003677">
    <property type="term" value="F:DNA binding"/>
    <property type="evidence" value="ECO:0007669"/>
    <property type="project" value="UniProtKB-KW"/>
</dbReference>
<dbReference type="GeneID" id="25282722"/>
<keyword evidence="6" id="KW-0539">Nucleus</keyword>
<name>A0A072PAE0_9EURO</name>
<reference evidence="9 10" key="1">
    <citation type="submission" date="2013-03" db="EMBL/GenBank/DDBJ databases">
        <title>The Genome Sequence of Exophiala aquamarina CBS 119918.</title>
        <authorList>
            <consortium name="The Broad Institute Genomics Platform"/>
            <person name="Cuomo C."/>
            <person name="de Hoog S."/>
            <person name="Gorbushina A."/>
            <person name="Walker B."/>
            <person name="Young S.K."/>
            <person name="Zeng Q."/>
            <person name="Gargeya S."/>
            <person name="Fitzgerald M."/>
            <person name="Haas B."/>
            <person name="Abouelleil A."/>
            <person name="Allen A.W."/>
            <person name="Alvarado L."/>
            <person name="Arachchi H.M."/>
            <person name="Berlin A.M."/>
            <person name="Chapman S.B."/>
            <person name="Gainer-Dewar J."/>
            <person name="Goldberg J."/>
            <person name="Griggs A."/>
            <person name="Gujja S."/>
            <person name="Hansen M."/>
            <person name="Howarth C."/>
            <person name="Imamovic A."/>
            <person name="Ireland A."/>
            <person name="Larimer J."/>
            <person name="McCowan C."/>
            <person name="Murphy C."/>
            <person name="Pearson M."/>
            <person name="Poon T.W."/>
            <person name="Priest M."/>
            <person name="Roberts A."/>
            <person name="Saif S."/>
            <person name="Shea T."/>
            <person name="Sisk P."/>
            <person name="Sykes S."/>
            <person name="Wortman J."/>
            <person name="Nusbaum C."/>
            <person name="Birren B."/>
        </authorList>
    </citation>
    <scope>NUCLEOTIDE SEQUENCE [LARGE SCALE GENOMIC DNA]</scope>
    <source>
        <strain evidence="9 10">CBS 119918</strain>
    </source>
</reference>
<evidence type="ECO:0000259" key="8">
    <source>
        <dbReference type="PROSITE" id="PS50048"/>
    </source>
</evidence>
<dbReference type="GO" id="GO:0006351">
    <property type="term" value="P:DNA-templated transcription"/>
    <property type="evidence" value="ECO:0007669"/>
    <property type="project" value="InterPro"/>
</dbReference>
<keyword evidence="5" id="KW-0804">Transcription</keyword>
<dbReference type="Pfam" id="PF00172">
    <property type="entry name" value="Zn_clus"/>
    <property type="match status" value="1"/>
</dbReference>
<comment type="caution">
    <text evidence="9">The sequence shown here is derived from an EMBL/GenBank/DDBJ whole genome shotgun (WGS) entry which is preliminary data.</text>
</comment>
<evidence type="ECO:0000256" key="5">
    <source>
        <dbReference type="ARBA" id="ARBA00023163"/>
    </source>
</evidence>
<dbReference type="InterPro" id="IPR007219">
    <property type="entry name" value="XnlR_reg_dom"/>
</dbReference>
<keyword evidence="2" id="KW-0479">Metal-binding</keyword>